<accession>A0A5J4FY71</accession>
<evidence type="ECO:0000259" key="3">
    <source>
        <dbReference type="Pfam" id="PF00588"/>
    </source>
</evidence>
<organism evidence="4 5">
    <name type="scientific">Patiriisocius marinistellae</name>
    <dbReference type="NCBI Taxonomy" id="2494560"/>
    <lineage>
        <taxon>Bacteria</taxon>
        <taxon>Pseudomonadati</taxon>
        <taxon>Bacteroidota</taxon>
        <taxon>Flavobacteriia</taxon>
        <taxon>Flavobacteriales</taxon>
        <taxon>Flavobacteriaceae</taxon>
        <taxon>Patiriisocius</taxon>
    </lineage>
</organism>
<dbReference type="OrthoDB" id="9795352at2"/>
<keyword evidence="5" id="KW-1185">Reference proteome</keyword>
<proteinExistence type="predicted"/>
<dbReference type="EMBL" id="BKCF01000003">
    <property type="protein sequence ID" value="GEQ86308.1"/>
    <property type="molecule type" value="Genomic_DNA"/>
</dbReference>
<dbReference type="InterPro" id="IPR001537">
    <property type="entry name" value="SpoU_MeTrfase"/>
</dbReference>
<name>A0A5J4FY71_9FLAO</name>
<dbReference type="SUPFAM" id="SSF75217">
    <property type="entry name" value="alpha/beta knot"/>
    <property type="match status" value="1"/>
</dbReference>
<gene>
    <name evidence="4" type="ORF">ULMS_18160</name>
</gene>
<evidence type="ECO:0000313" key="4">
    <source>
        <dbReference type="EMBL" id="GEQ86308.1"/>
    </source>
</evidence>
<dbReference type="GO" id="GO:0005829">
    <property type="term" value="C:cytosol"/>
    <property type="evidence" value="ECO:0007669"/>
    <property type="project" value="TreeGrafter"/>
</dbReference>
<evidence type="ECO:0000256" key="2">
    <source>
        <dbReference type="ARBA" id="ARBA00022679"/>
    </source>
</evidence>
<dbReference type="InterPro" id="IPR004441">
    <property type="entry name" value="rRNA_MeTrfase_TrmH"/>
</dbReference>
<evidence type="ECO:0000256" key="1">
    <source>
        <dbReference type="ARBA" id="ARBA00022603"/>
    </source>
</evidence>
<dbReference type="GO" id="GO:0032259">
    <property type="term" value="P:methylation"/>
    <property type="evidence" value="ECO:0007669"/>
    <property type="project" value="UniProtKB-KW"/>
</dbReference>
<feature type="domain" description="tRNA/rRNA methyltransferase SpoU type" evidence="3">
    <location>
        <begin position="19"/>
        <end position="162"/>
    </location>
</feature>
<comment type="caution">
    <text evidence="4">The sequence shown here is derived from an EMBL/GenBank/DDBJ whole genome shotgun (WGS) entry which is preliminary data.</text>
</comment>
<keyword evidence="2 4" id="KW-0808">Transferase</keyword>
<dbReference type="GO" id="GO:0006396">
    <property type="term" value="P:RNA processing"/>
    <property type="evidence" value="ECO:0007669"/>
    <property type="project" value="InterPro"/>
</dbReference>
<dbReference type="PANTHER" id="PTHR46429">
    <property type="entry name" value="23S RRNA (GUANOSINE-2'-O-)-METHYLTRANSFERASE RLMB"/>
    <property type="match status" value="1"/>
</dbReference>
<protein>
    <submittedName>
        <fullName evidence="4">RNA methyltransferase</fullName>
    </submittedName>
</protein>
<dbReference type="Proteomes" id="UP000326994">
    <property type="component" value="Unassembled WGS sequence"/>
</dbReference>
<dbReference type="InterPro" id="IPR029026">
    <property type="entry name" value="tRNA_m1G_MTases_N"/>
</dbReference>
<dbReference type="CDD" id="cd18082">
    <property type="entry name" value="SpoU-like_family"/>
    <property type="match status" value="1"/>
</dbReference>
<dbReference type="AlphaFoldDB" id="A0A5J4FY71"/>
<evidence type="ECO:0000313" key="5">
    <source>
        <dbReference type="Proteomes" id="UP000326994"/>
    </source>
</evidence>
<dbReference type="InterPro" id="IPR029028">
    <property type="entry name" value="Alpha/beta_knot_MTases"/>
</dbReference>
<sequence length="167" mass="18323">MATQLSHEETIFTANVPNIILVCDNVNSPANIGSLFRACDALGINQIYFCGTTVDLGSSRLKRTARSTENNISFKDGLSIINLLETFNKKEHSIIALELTTQSIPLETFKIDKTKTTILIIGNEKNGISIDALRFAKTSLHIEMQGKNSSMNVIQATSIALFALTKF</sequence>
<dbReference type="RefSeq" id="WP_151894241.1">
    <property type="nucleotide sequence ID" value="NZ_BKCF01000003.1"/>
</dbReference>
<reference evidence="4 5" key="1">
    <citation type="submission" date="2019-08" db="EMBL/GenBank/DDBJ databases">
        <title>Ulvibacter marinistellae sp. nov., isolated from a starfish, Patiria pectinifera.</title>
        <authorList>
            <person name="Kawano K."/>
            <person name="Ushijima N."/>
            <person name="Kihara M."/>
            <person name="Itoh H."/>
        </authorList>
    </citation>
    <scope>NUCLEOTIDE SEQUENCE [LARGE SCALE GENOMIC DNA]</scope>
    <source>
        <strain evidence="4 5">KK4</strain>
    </source>
</reference>
<dbReference type="PANTHER" id="PTHR46429:SF1">
    <property type="entry name" value="23S RRNA (GUANOSINE-2'-O-)-METHYLTRANSFERASE RLMB"/>
    <property type="match status" value="1"/>
</dbReference>
<keyword evidence="1 4" id="KW-0489">Methyltransferase</keyword>
<dbReference type="Gene3D" id="3.40.1280.10">
    <property type="match status" value="1"/>
</dbReference>
<dbReference type="GO" id="GO:0008173">
    <property type="term" value="F:RNA methyltransferase activity"/>
    <property type="evidence" value="ECO:0007669"/>
    <property type="project" value="InterPro"/>
</dbReference>
<dbReference type="GO" id="GO:0003723">
    <property type="term" value="F:RNA binding"/>
    <property type="evidence" value="ECO:0007669"/>
    <property type="project" value="InterPro"/>
</dbReference>
<dbReference type="Pfam" id="PF00588">
    <property type="entry name" value="SpoU_methylase"/>
    <property type="match status" value="1"/>
</dbReference>